<dbReference type="Pfam" id="PF07690">
    <property type="entry name" value="MFS_1"/>
    <property type="match status" value="1"/>
</dbReference>
<feature type="transmembrane region" description="Helical" evidence="7">
    <location>
        <begin position="300"/>
        <end position="324"/>
    </location>
</feature>
<reference evidence="10" key="1">
    <citation type="journal article" date="2012" name="MBio">
        <title>Comparative genome analysis of Trichophyton rubrum and related dermatophytes reveals candidate genes involved in infection.</title>
        <authorList>
            <person name="Martinez D.A."/>
            <person name="Oliver B.G."/>
            <person name="Graeser Y."/>
            <person name="Goldberg J.M."/>
            <person name="Li W."/>
            <person name="Martinez-Rossi N.M."/>
            <person name="Monod M."/>
            <person name="Shelest E."/>
            <person name="Barton R.C."/>
            <person name="Birch E."/>
            <person name="Brakhage A.A."/>
            <person name="Chen Z."/>
            <person name="Gurr S.J."/>
            <person name="Heiman D."/>
            <person name="Heitman J."/>
            <person name="Kosti I."/>
            <person name="Rossi A."/>
            <person name="Saif S."/>
            <person name="Samalova M."/>
            <person name="Saunders C.W."/>
            <person name="Shea T."/>
            <person name="Summerbell R.C."/>
            <person name="Xu J."/>
            <person name="Young S."/>
            <person name="Zeng Q."/>
            <person name="Birren B.W."/>
            <person name="Cuomo C.A."/>
            <person name="White T.C."/>
        </authorList>
    </citation>
    <scope>NUCLEOTIDE SEQUENCE [LARGE SCALE GENOMIC DNA]</scope>
    <source>
        <strain evidence="10">ATCC MYA-4605 / CBS 113480</strain>
    </source>
</reference>
<protein>
    <recommendedName>
        <fullName evidence="8">Major facilitator superfamily (MFS) profile domain-containing protein</fullName>
    </recommendedName>
</protein>
<keyword evidence="5 7" id="KW-0472">Membrane</keyword>
<accession>C5FHT3</accession>
<feature type="transmembrane region" description="Helical" evidence="7">
    <location>
        <begin position="200"/>
        <end position="221"/>
    </location>
</feature>
<feature type="transmembrane region" description="Helical" evidence="7">
    <location>
        <begin position="147"/>
        <end position="165"/>
    </location>
</feature>
<keyword evidence="2" id="KW-0813">Transport</keyword>
<dbReference type="PANTHER" id="PTHR23506">
    <property type="entry name" value="GH10249P"/>
    <property type="match status" value="1"/>
</dbReference>
<dbReference type="VEuPathDB" id="FungiDB:MCYG_01732"/>
<dbReference type="OMA" id="GESYWML"/>
<dbReference type="GO" id="GO:0022857">
    <property type="term" value="F:transmembrane transporter activity"/>
    <property type="evidence" value="ECO:0007669"/>
    <property type="project" value="InterPro"/>
</dbReference>
<evidence type="ECO:0000256" key="4">
    <source>
        <dbReference type="ARBA" id="ARBA00022989"/>
    </source>
</evidence>
<evidence type="ECO:0000313" key="9">
    <source>
        <dbReference type="EMBL" id="EEQ28913.1"/>
    </source>
</evidence>
<dbReference type="eggNOG" id="KOG3764">
    <property type="taxonomic scope" value="Eukaryota"/>
</dbReference>
<dbReference type="GeneID" id="9227777"/>
<dbReference type="InterPro" id="IPR020846">
    <property type="entry name" value="MFS_dom"/>
</dbReference>
<dbReference type="PROSITE" id="PS50850">
    <property type="entry name" value="MFS"/>
    <property type="match status" value="1"/>
</dbReference>
<organism evidence="9 10">
    <name type="scientific">Arthroderma otae (strain ATCC MYA-4605 / CBS 113480)</name>
    <name type="common">Microsporum canis</name>
    <dbReference type="NCBI Taxonomy" id="554155"/>
    <lineage>
        <taxon>Eukaryota</taxon>
        <taxon>Fungi</taxon>
        <taxon>Dikarya</taxon>
        <taxon>Ascomycota</taxon>
        <taxon>Pezizomycotina</taxon>
        <taxon>Eurotiomycetes</taxon>
        <taxon>Eurotiomycetidae</taxon>
        <taxon>Onygenales</taxon>
        <taxon>Arthrodermataceae</taxon>
        <taxon>Microsporum</taxon>
    </lineage>
</organism>
<dbReference type="Gene3D" id="1.20.1720.10">
    <property type="entry name" value="Multidrug resistance protein D"/>
    <property type="match status" value="1"/>
</dbReference>
<dbReference type="InterPro" id="IPR011701">
    <property type="entry name" value="MFS"/>
</dbReference>
<dbReference type="STRING" id="554155.C5FHT3"/>
<dbReference type="RefSeq" id="XP_002848798.1">
    <property type="nucleotide sequence ID" value="XM_002848752.1"/>
</dbReference>
<name>C5FHT3_ARTOC</name>
<feature type="transmembrane region" description="Helical" evidence="7">
    <location>
        <begin position="116"/>
        <end position="141"/>
    </location>
</feature>
<sequence>MSKTPTKPWLLEARSSEAFIVLVVSIAIFVIVPIIPKALVNRIGVSPDDGAYGEKHWIRVFVCCLYDEHIELTYIAQTWMSVLLATYGGTLLIGSRIIAIFGYVADRTKSPKGPFIAGLFALALSTALFMLARSPVLFVIARGLQGLSGAAVWVAGLALVVDTVAEDRVGEAMGYTTMGMSVGSLLGPAAGGVLYDKLGFYGAFYVPIALIVLDIILRLVMIEPNASRQWKEEGSDEHSPLLQPPESVAADGTSDPKKAFQLFHLLGQRRLLVALLAGLVGALTFSAFETTLPLFLIESFHWSSSSIGLVFLIMAIPGMGGALVGKVVDRYGPRISGTVAFIVGGATLVPLRFVQHPIMAEYALMISLLGINGLAISASSLAAMSEVFEVVYSPQPSASGGVNPVAQGYALFNMAFAGGQLLGPILGGVLKESAGWKTMTLVIALVTGATGIITALYAGDQPPEDQIFGPDEVTPV</sequence>
<evidence type="ECO:0000256" key="3">
    <source>
        <dbReference type="ARBA" id="ARBA00022692"/>
    </source>
</evidence>
<evidence type="ECO:0000256" key="1">
    <source>
        <dbReference type="ARBA" id="ARBA00004141"/>
    </source>
</evidence>
<keyword evidence="4 7" id="KW-1133">Transmembrane helix</keyword>
<evidence type="ECO:0000313" key="10">
    <source>
        <dbReference type="Proteomes" id="UP000002035"/>
    </source>
</evidence>
<dbReference type="CDD" id="cd17325">
    <property type="entry name" value="MFS_MdtG_SLC18_like"/>
    <property type="match status" value="1"/>
</dbReference>
<feature type="transmembrane region" description="Helical" evidence="7">
    <location>
        <begin position="362"/>
        <end position="385"/>
    </location>
</feature>
<feature type="transmembrane region" description="Helical" evidence="7">
    <location>
        <begin position="405"/>
        <end position="426"/>
    </location>
</feature>
<comment type="subcellular location">
    <subcellularLocation>
        <location evidence="1">Membrane</location>
        <topology evidence="1">Multi-pass membrane protein</topology>
    </subcellularLocation>
</comment>
<keyword evidence="10" id="KW-1185">Reference proteome</keyword>
<feature type="domain" description="Major facilitator superfamily (MFS) profile" evidence="8">
    <location>
        <begin position="13"/>
        <end position="466"/>
    </location>
</feature>
<keyword evidence="3 7" id="KW-0812">Transmembrane</keyword>
<dbReference type="OrthoDB" id="5086884at2759"/>
<gene>
    <name evidence="9" type="ORF">MCYG_01732</name>
</gene>
<dbReference type="GO" id="GO:0016020">
    <property type="term" value="C:membrane"/>
    <property type="evidence" value="ECO:0007669"/>
    <property type="project" value="UniProtKB-SubCell"/>
</dbReference>
<evidence type="ECO:0000256" key="6">
    <source>
        <dbReference type="SAM" id="MobiDB-lite"/>
    </source>
</evidence>
<proteinExistence type="predicted"/>
<dbReference type="Proteomes" id="UP000002035">
    <property type="component" value="Unassembled WGS sequence"/>
</dbReference>
<evidence type="ECO:0000256" key="2">
    <source>
        <dbReference type="ARBA" id="ARBA00022448"/>
    </source>
</evidence>
<dbReference type="PANTHER" id="PTHR23506:SF23">
    <property type="entry name" value="GH10249P"/>
    <property type="match status" value="1"/>
</dbReference>
<feature type="transmembrane region" description="Helical" evidence="7">
    <location>
        <begin position="271"/>
        <end position="288"/>
    </location>
</feature>
<dbReference type="InterPro" id="IPR036259">
    <property type="entry name" value="MFS_trans_sf"/>
</dbReference>
<feature type="transmembrane region" description="Helical" evidence="7">
    <location>
        <begin position="172"/>
        <end position="194"/>
    </location>
</feature>
<dbReference type="Gene3D" id="1.20.1250.20">
    <property type="entry name" value="MFS general substrate transporter like domains"/>
    <property type="match status" value="1"/>
</dbReference>
<feature type="transmembrane region" description="Helical" evidence="7">
    <location>
        <begin position="20"/>
        <end position="39"/>
    </location>
</feature>
<feature type="region of interest" description="Disordered" evidence="6">
    <location>
        <begin position="232"/>
        <end position="253"/>
    </location>
</feature>
<dbReference type="InterPro" id="IPR050930">
    <property type="entry name" value="MFS_Vesicular_Transporter"/>
</dbReference>
<feature type="transmembrane region" description="Helical" evidence="7">
    <location>
        <begin position="82"/>
        <end position="104"/>
    </location>
</feature>
<dbReference type="HOGENOM" id="CLU_001265_51_3_1"/>
<dbReference type="SUPFAM" id="SSF103473">
    <property type="entry name" value="MFS general substrate transporter"/>
    <property type="match status" value="1"/>
</dbReference>
<evidence type="ECO:0000259" key="8">
    <source>
        <dbReference type="PROSITE" id="PS50850"/>
    </source>
</evidence>
<feature type="transmembrane region" description="Helical" evidence="7">
    <location>
        <begin position="438"/>
        <end position="458"/>
    </location>
</feature>
<dbReference type="EMBL" id="DS995702">
    <property type="protein sequence ID" value="EEQ28913.1"/>
    <property type="molecule type" value="Genomic_DNA"/>
</dbReference>
<evidence type="ECO:0000256" key="5">
    <source>
        <dbReference type="ARBA" id="ARBA00023136"/>
    </source>
</evidence>
<evidence type="ECO:0000256" key="7">
    <source>
        <dbReference type="SAM" id="Phobius"/>
    </source>
</evidence>
<dbReference type="AlphaFoldDB" id="C5FHT3"/>